<name>A0A914HLY5_GLORO</name>
<evidence type="ECO:0000313" key="8">
    <source>
        <dbReference type="WBParaSite" id="Gr19_v10_g2005.t1"/>
    </source>
</evidence>
<protein>
    <submittedName>
        <fullName evidence="8">Receptor ligand binding region domain-containing protein</fullName>
    </submittedName>
</protein>
<dbReference type="InterPro" id="IPR001828">
    <property type="entry name" value="ANF_lig-bd_rcpt"/>
</dbReference>
<keyword evidence="4" id="KW-0472">Membrane</keyword>
<feature type="region of interest" description="Disordered" evidence="5">
    <location>
        <begin position="270"/>
        <end position="292"/>
    </location>
</feature>
<dbReference type="GO" id="GO:0007165">
    <property type="term" value="P:signal transduction"/>
    <property type="evidence" value="ECO:0007669"/>
    <property type="project" value="TreeGrafter"/>
</dbReference>
<proteinExistence type="predicted"/>
<dbReference type="GO" id="GO:0016020">
    <property type="term" value="C:membrane"/>
    <property type="evidence" value="ECO:0007669"/>
    <property type="project" value="UniProtKB-SubCell"/>
</dbReference>
<keyword evidence="7" id="KW-1185">Reference proteome</keyword>
<feature type="region of interest" description="Disordered" evidence="5">
    <location>
        <begin position="102"/>
        <end position="137"/>
    </location>
</feature>
<evidence type="ECO:0000256" key="5">
    <source>
        <dbReference type="SAM" id="MobiDB-lite"/>
    </source>
</evidence>
<dbReference type="GO" id="GO:0017046">
    <property type="term" value="F:peptide hormone binding"/>
    <property type="evidence" value="ECO:0007669"/>
    <property type="project" value="TreeGrafter"/>
</dbReference>
<keyword evidence="2" id="KW-0812">Transmembrane</keyword>
<feature type="domain" description="Receptor ligand binding region" evidence="6">
    <location>
        <begin position="353"/>
        <end position="481"/>
    </location>
</feature>
<dbReference type="WBParaSite" id="Gr19_v10_g2005.t1">
    <property type="protein sequence ID" value="Gr19_v10_g2005.t1"/>
    <property type="gene ID" value="Gr19_v10_g2005"/>
</dbReference>
<keyword evidence="3" id="KW-1133">Transmembrane helix</keyword>
<dbReference type="SUPFAM" id="SSF53822">
    <property type="entry name" value="Periplasmic binding protein-like I"/>
    <property type="match status" value="1"/>
</dbReference>
<evidence type="ECO:0000256" key="2">
    <source>
        <dbReference type="ARBA" id="ARBA00022692"/>
    </source>
</evidence>
<dbReference type="InterPro" id="IPR052612">
    <property type="entry name" value="ANP_Clearance_Receptor"/>
</dbReference>
<evidence type="ECO:0000256" key="1">
    <source>
        <dbReference type="ARBA" id="ARBA00004370"/>
    </source>
</evidence>
<feature type="compositionally biased region" description="Low complexity" evidence="5">
    <location>
        <begin position="117"/>
        <end position="131"/>
    </location>
</feature>
<dbReference type="PANTHER" id="PTHR44755">
    <property type="entry name" value="NATRIURETIC PEPTIDE RECEPTOR 3-RELATED"/>
    <property type="match status" value="1"/>
</dbReference>
<accession>A0A914HLY5</accession>
<dbReference type="GO" id="GO:0038023">
    <property type="term" value="F:signaling receptor activity"/>
    <property type="evidence" value="ECO:0007669"/>
    <property type="project" value="TreeGrafter"/>
</dbReference>
<evidence type="ECO:0000256" key="4">
    <source>
        <dbReference type="ARBA" id="ARBA00023136"/>
    </source>
</evidence>
<dbReference type="Gene3D" id="3.40.50.2300">
    <property type="match status" value="1"/>
</dbReference>
<comment type="subcellular location">
    <subcellularLocation>
        <location evidence="1">Membrane</location>
    </subcellularLocation>
</comment>
<evidence type="ECO:0000256" key="3">
    <source>
        <dbReference type="ARBA" id="ARBA00022989"/>
    </source>
</evidence>
<dbReference type="AlphaFoldDB" id="A0A914HLY5"/>
<dbReference type="Pfam" id="PF01094">
    <property type="entry name" value="ANF_receptor"/>
    <property type="match status" value="1"/>
</dbReference>
<evidence type="ECO:0000313" key="7">
    <source>
        <dbReference type="Proteomes" id="UP000887572"/>
    </source>
</evidence>
<reference evidence="8" key="1">
    <citation type="submission" date="2022-11" db="UniProtKB">
        <authorList>
            <consortium name="WormBaseParasite"/>
        </authorList>
    </citation>
    <scope>IDENTIFICATION</scope>
</reference>
<evidence type="ECO:0000259" key="6">
    <source>
        <dbReference type="Pfam" id="PF01094"/>
    </source>
</evidence>
<sequence length="587" mass="66014">MGPAGPPRGWGAVPDNFARVNFTFFPKLLVPTQTLNIFSITKSASPSFFHPITTHIFLRQKACQPLPLKLAQPVGHAHLVEGPSCCCGCNCLPWKLLETNGKQQEEEKEEEERRMPSSSSSDDAGSDYQVADGDDGRVRRMVGGRTVAARAGSHHHCGCRQSQSYPQHPPGRVRLKRRRQIAPGKMEMLCKISALFCPLLLMLLTLALPATFANNNTAASTTTTASANVRTQPLENPDRDVAELLDVLLEERVGINKVVKRRRIRLDQKRVPSYSSSTTSSSSSEEDDMEDKLALQRTARRVIVKQQKKPKFLVDTAHPIHMLFPLPAEEGRKTENPFGITILKARPVVDEGIEEVYRRQLAPINSLITHFNDTQMSDAHGPNVAINMLVENRVDVIIGYAFVYALAPVARMSPYWHDKDSNGIPVITSIGLTTNLDNRNDYKFMTRISSPYKIVKDSLLALYSRMHWSKTAYVFHDERHDSERSSSIPYGECYLLMSSLQSHLYHLTRMEHNHFMFNELKHDRHKIGHTLQKASMLSNGERAGRVPATAAVAGRPFCKFFFCCFPSIPSGEKCAKMNELLMRMNEM</sequence>
<dbReference type="Proteomes" id="UP000887572">
    <property type="component" value="Unplaced"/>
</dbReference>
<dbReference type="InterPro" id="IPR028082">
    <property type="entry name" value="Peripla_BP_I"/>
</dbReference>
<organism evidence="7 8">
    <name type="scientific">Globodera rostochiensis</name>
    <name type="common">Golden nematode worm</name>
    <name type="synonym">Heterodera rostochiensis</name>
    <dbReference type="NCBI Taxonomy" id="31243"/>
    <lineage>
        <taxon>Eukaryota</taxon>
        <taxon>Metazoa</taxon>
        <taxon>Ecdysozoa</taxon>
        <taxon>Nematoda</taxon>
        <taxon>Chromadorea</taxon>
        <taxon>Rhabditida</taxon>
        <taxon>Tylenchina</taxon>
        <taxon>Tylenchomorpha</taxon>
        <taxon>Tylenchoidea</taxon>
        <taxon>Heteroderidae</taxon>
        <taxon>Heteroderinae</taxon>
        <taxon>Globodera</taxon>
    </lineage>
</organism>
<feature type="compositionally biased region" description="Low complexity" evidence="5">
    <location>
        <begin position="273"/>
        <end position="283"/>
    </location>
</feature>
<dbReference type="PANTHER" id="PTHR44755:SF10">
    <property type="entry name" value="RECEPTOR LIGAND BINDING REGION DOMAIN-CONTAINING PROTEIN"/>
    <property type="match status" value="1"/>
</dbReference>